<accession>A0A7J7I854</accession>
<dbReference type="InterPro" id="IPR016024">
    <property type="entry name" value="ARM-type_fold"/>
</dbReference>
<dbReference type="GO" id="GO:0043495">
    <property type="term" value="F:protein-membrane adaptor activity"/>
    <property type="evidence" value="ECO:0007669"/>
    <property type="project" value="InterPro"/>
</dbReference>
<dbReference type="PANTHER" id="PTHR47249">
    <property type="entry name" value="VACUOLAR PROTEIN 8"/>
    <property type="match status" value="1"/>
</dbReference>
<name>A0A7J7I854_CAMSI</name>
<keyword evidence="6" id="KW-0449">Lipoprotein</keyword>
<evidence type="ECO:0000256" key="5">
    <source>
        <dbReference type="ARBA" id="ARBA00023136"/>
    </source>
</evidence>
<dbReference type="InterPro" id="IPR045156">
    <property type="entry name" value="Vac8"/>
</dbReference>
<comment type="subcellular location">
    <subcellularLocation>
        <location evidence="1">Vacuole membrane</location>
        <topology evidence="1">Lipid-anchor</topology>
    </subcellularLocation>
</comment>
<evidence type="ECO:0000256" key="2">
    <source>
        <dbReference type="ARBA" id="ARBA00005462"/>
    </source>
</evidence>
<dbReference type="GO" id="GO:0005774">
    <property type="term" value="C:vacuolar membrane"/>
    <property type="evidence" value="ECO:0007669"/>
    <property type="project" value="UniProtKB-SubCell"/>
</dbReference>
<dbReference type="InterPro" id="IPR011989">
    <property type="entry name" value="ARM-like"/>
</dbReference>
<reference evidence="11" key="1">
    <citation type="journal article" date="2020" name="Nat. Commun.">
        <title>Genome assembly of wild tea tree DASZ reveals pedigree and selection history of tea varieties.</title>
        <authorList>
            <person name="Zhang W."/>
            <person name="Zhang Y."/>
            <person name="Qiu H."/>
            <person name="Guo Y."/>
            <person name="Wan H."/>
            <person name="Zhang X."/>
            <person name="Scossa F."/>
            <person name="Alseekh S."/>
            <person name="Zhang Q."/>
            <person name="Wang P."/>
            <person name="Xu L."/>
            <person name="Schmidt M.H."/>
            <person name="Jia X."/>
            <person name="Li D."/>
            <person name="Zhu A."/>
            <person name="Guo F."/>
            <person name="Chen W."/>
            <person name="Ni D."/>
            <person name="Usadel B."/>
            <person name="Fernie A.R."/>
            <person name="Wen W."/>
        </authorList>
    </citation>
    <scope>NUCLEOTIDE SEQUENCE [LARGE SCALE GENOMIC DNA]</scope>
    <source>
        <strain evidence="11">cv. G240</strain>
    </source>
</reference>
<dbReference type="PROSITE" id="PS50176">
    <property type="entry name" value="ARM_REPEAT"/>
    <property type="match status" value="1"/>
</dbReference>
<gene>
    <name evidence="10" type="ORF">HYC85_002371</name>
</gene>
<keyword evidence="9" id="KW-1133">Transmembrane helix</keyword>
<dbReference type="GO" id="GO:0071562">
    <property type="term" value="P:nucleus-vacuole junction assembly"/>
    <property type="evidence" value="ECO:0007669"/>
    <property type="project" value="InterPro"/>
</dbReference>
<feature type="repeat" description="ARM" evidence="8">
    <location>
        <begin position="27"/>
        <end position="56"/>
    </location>
</feature>
<feature type="transmembrane region" description="Helical" evidence="9">
    <location>
        <begin position="44"/>
        <end position="68"/>
    </location>
</feature>
<comment type="similarity">
    <text evidence="2">Belongs to the beta-catenin family.</text>
</comment>
<keyword evidence="4" id="KW-0677">Repeat</keyword>
<dbReference type="Gene3D" id="1.25.10.10">
    <property type="entry name" value="Leucine-rich Repeat Variant"/>
    <property type="match status" value="1"/>
</dbReference>
<evidence type="ECO:0000256" key="1">
    <source>
        <dbReference type="ARBA" id="ARBA00004592"/>
    </source>
</evidence>
<evidence type="ECO:0000256" key="8">
    <source>
        <dbReference type="PROSITE-ProRule" id="PRU00259"/>
    </source>
</evidence>
<dbReference type="Pfam" id="PF00514">
    <property type="entry name" value="Arm"/>
    <property type="match status" value="1"/>
</dbReference>
<proteinExistence type="inferred from homology"/>
<reference evidence="10 11" key="2">
    <citation type="submission" date="2020-07" db="EMBL/GenBank/DDBJ databases">
        <title>Genome assembly of wild tea tree DASZ reveals pedigree and selection history of tea varieties.</title>
        <authorList>
            <person name="Zhang W."/>
        </authorList>
    </citation>
    <scope>NUCLEOTIDE SEQUENCE [LARGE SCALE GENOMIC DNA]</scope>
    <source>
        <strain evidence="11">cv. G240</strain>
        <tissue evidence="10">Leaf</tissue>
    </source>
</reference>
<evidence type="ECO:0000256" key="6">
    <source>
        <dbReference type="ARBA" id="ARBA00023288"/>
    </source>
</evidence>
<evidence type="ECO:0000256" key="7">
    <source>
        <dbReference type="ARBA" id="ARBA00026209"/>
    </source>
</evidence>
<evidence type="ECO:0000256" key="9">
    <source>
        <dbReference type="SAM" id="Phobius"/>
    </source>
</evidence>
<keyword evidence="9" id="KW-0812">Transmembrane</keyword>
<dbReference type="PANTHER" id="PTHR47249:SF1">
    <property type="entry name" value="VACUOLAR PROTEIN 8"/>
    <property type="match status" value="1"/>
</dbReference>
<keyword evidence="5 9" id="KW-0472">Membrane</keyword>
<dbReference type="Proteomes" id="UP000593564">
    <property type="component" value="Unassembled WGS sequence"/>
</dbReference>
<dbReference type="InterPro" id="IPR000225">
    <property type="entry name" value="Armadillo"/>
</dbReference>
<sequence length="126" mass="13511">SLSSSPPFFLFLFFLSDINQVKIVEEGGLDALLMLLQSSQNTTILRVASGAIANLAILLVNVCILLCLSSSLFPEANQSLIMNKGGARLLANTTSKTDDPQTLRMVDGAIANLCENGKLKVILQLM</sequence>
<evidence type="ECO:0000256" key="3">
    <source>
        <dbReference type="ARBA" id="ARBA00022554"/>
    </source>
</evidence>
<dbReference type="AlphaFoldDB" id="A0A7J7I854"/>
<evidence type="ECO:0000313" key="11">
    <source>
        <dbReference type="Proteomes" id="UP000593564"/>
    </source>
</evidence>
<feature type="non-terminal residue" evidence="10">
    <location>
        <position position="1"/>
    </location>
</feature>
<evidence type="ECO:0000256" key="4">
    <source>
        <dbReference type="ARBA" id="ARBA00022737"/>
    </source>
</evidence>
<evidence type="ECO:0000313" key="10">
    <source>
        <dbReference type="EMBL" id="KAF5961162.1"/>
    </source>
</evidence>
<keyword evidence="3" id="KW-0926">Vacuole</keyword>
<keyword evidence="11" id="KW-1185">Reference proteome</keyword>
<organism evidence="10 11">
    <name type="scientific">Camellia sinensis</name>
    <name type="common">Tea plant</name>
    <name type="synonym">Thea sinensis</name>
    <dbReference type="NCBI Taxonomy" id="4442"/>
    <lineage>
        <taxon>Eukaryota</taxon>
        <taxon>Viridiplantae</taxon>
        <taxon>Streptophyta</taxon>
        <taxon>Embryophyta</taxon>
        <taxon>Tracheophyta</taxon>
        <taxon>Spermatophyta</taxon>
        <taxon>Magnoliopsida</taxon>
        <taxon>eudicotyledons</taxon>
        <taxon>Gunneridae</taxon>
        <taxon>Pentapetalae</taxon>
        <taxon>asterids</taxon>
        <taxon>Ericales</taxon>
        <taxon>Theaceae</taxon>
        <taxon>Camellia</taxon>
    </lineage>
</organism>
<dbReference type="SUPFAM" id="SSF48371">
    <property type="entry name" value="ARM repeat"/>
    <property type="match status" value="1"/>
</dbReference>
<protein>
    <recommendedName>
        <fullName evidence="7">Vacuolar protein 8</fullName>
    </recommendedName>
</protein>
<dbReference type="EMBL" id="JACBKZ010000001">
    <property type="protein sequence ID" value="KAF5961162.1"/>
    <property type="molecule type" value="Genomic_DNA"/>
</dbReference>
<comment type="caution">
    <text evidence="10">The sequence shown here is derived from an EMBL/GenBank/DDBJ whole genome shotgun (WGS) entry which is preliminary data.</text>
</comment>